<proteinExistence type="predicted"/>
<evidence type="ECO:0000313" key="2">
    <source>
        <dbReference type="Proteomes" id="UP001162992"/>
    </source>
</evidence>
<protein>
    <submittedName>
        <fullName evidence="1">Uncharacterized protein</fullName>
    </submittedName>
</protein>
<dbReference type="Proteomes" id="UP001162992">
    <property type="component" value="Chromosome 14"/>
</dbReference>
<accession>A0ACC2BPW7</accession>
<organism evidence="1 2">
    <name type="scientific">Diphasiastrum complanatum</name>
    <name type="common">Issler's clubmoss</name>
    <name type="synonym">Lycopodium complanatum</name>
    <dbReference type="NCBI Taxonomy" id="34168"/>
    <lineage>
        <taxon>Eukaryota</taxon>
        <taxon>Viridiplantae</taxon>
        <taxon>Streptophyta</taxon>
        <taxon>Embryophyta</taxon>
        <taxon>Tracheophyta</taxon>
        <taxon>Lycopodiopsida</taxon>
        <taxon>Lycopodiales</taxon>
        <taxon>Lycopodiaceae</taxon>
        <taxon>Lycopodioideae</taxon>
        <taxon>Diphasiastrum</taxon>
    </lineage>
</organism>
<sequence length="664" mass="75864">MMSYNFWRMQKSFKTLHMRSFSRGLHRKKKAFVSSETVPQFFGKLQVAMEVSSLLRETGWDARAHDTLLALHVPWDTFTVVQVLKHPMEPDVAWSFFNWLKARSGYKHDPYTYNSIIEVFGRSGKAENIQDVLKDMSQEGCPMNTVTLTTVMYWYGKSGMVDLAMDIWNQMRVIGLKPNVVSYTSVIHLLLKEKMYNQAMRLYMDMVESGCRPNSRTYTVLIEALANAGKLDAALLVFNNMQMLKASPTSITYSVLMSSFAKLGNVDMVMKLYKQMKISGMHPNEKAYVALIDLLHRVGKQEEVDILVKDMNFFSVQGESGDILPSESFATRDIIEDVKGVYGEANRPMPSSDTSSNSESWVSLVDMRALSAILLNWCPANFKALDELNIKWNPPKALRVLLGLKNPDVAWNFFNWVKQHEGYKHDHFTYSKMISILIRNKRFRFVDLLLEEIQKDSCHINVVTFNMIIFFLIKASRPDDALKMFFWMKELKVQPDVKTFTLLVEMFTKTKQNEKALEMYKQMLEAGCKPDTHTYTSLIHTLGIEGKTNSAYAIFEKMADFGCEPTVVTYTALIDALFRKGEHEKAMILFSDMQEKGIKPTSVTFAIVAKALKSTGQIEEAEKIKQNIVSVRGQKMLSHSATVVYSTVLRSFSEIERVPATAIC</sequence>
<dbReference type="EMBL" id="CM055105">
    <property type="protein sequence ID" value="KAJ7531805.1"/>
    <property type="molecule type" value="Genomic_DNA"/>
</dbReference>
<gene>
    <name evidence="1" type="ORF">O6H91_14G059200</name>
</gene>
<comment type="caution">
    <text evidence="1">The sequence shown here is derived from an EMBL/GenBank/DDBJ whole genome shotgun (WGS) entry which is preliminary data.</text>
</comment>
<name>A0ACC2BPW7_DIPCM</name>
<evidence type="ECO:0000313" key="1">
    <source>
        <dbReference type="EMBL" id="KAJ7531805.1"/>
    </source>
</evidence>
<keyword evidence="2" id="KW-1185">Reference proteome</keyword>
<reference evidence="2" key="1">
    <citation type="journal article" date="2024" name="Proc. Natl. Acad. Sci. U.S.A.">
        <title>Extraordinary preservation of gene collinearity over three hundred million years revealed in homosporous lycophytes.</title>
        <authorList>
            <person name="Li C."/>
            <person name="Wickell D."/>
            <person name="Kuo L.Y."/>
            <person name="Chen X."/>
            <person name="Nie B."/>
            <person name="Liao X."/>
            <person name="Peng D."/>
            <person name="Ji J."/>
            <person name="Jenkins J."/>
            <person name="Williams M."/>
            <person name="Shu S."/>
            <person name="Plott C."/>
            <person name="Barry K."/>
            <person name="Rajasekar S."/>
            <person name="Grimwood J."/>
            <person name="Han X."/>
            <person name="Sun S."/>
            <person name="Hou Z."/>
            <person name="He W."/>
            <person name="Dai G."/>
            <person name="Sun C."/>
            <person name="Schmutz J."/>
            <person name="Leebens-Mack J.H."/>
            <person name="Li F.W."/>
            <person name="Wang L."/>
        </authorList>
    </citation>
    <scope>NUCLEOTIDE SEQUENCE [LARGE SCALE GENOMIC DNA]</scope>
    <source>
        <strain evidence="2">cv. PW_Plant_1</strain>
    </source>
</reference>